<comment type="caution">
    <text evidence="1">The sequence shown here is derived from an EMBL/GenBank/DDBJ whole genome shotgun (WGS) entry which is preliminary data.</text>
</comment>
<name>A0AAE0Y2H4_9GAST</name>
<keyword evidence="2" id="KW-1185">Reference proteome</keyword>
<dbReference type="Proteomes" id="UP001283361">
    <property type="component" value="Unassembled WGS sequence"/>
</dbReference>
<organism evidence="1 2">
    <name type="scientific">Elysia crispata</name>
    <name type="common">lettuce slug</name>
    <dbReference type="NCBI Taxonomy" id="231223"/>
    <lineage>
        <taxon>Eukaryota</taxon>
        <taxon>Metazoa</taxon>
        <taxon>Spiralia</taxon>
        <taxon>Lophotrochozoa</taxon>
        <taxon>Mollusca</taxon>
        <taxon>Gastropoda</taxon>
        <taxon>Heterobranchia</taxon>
        <taxon>Euthyneura</taxon>
        <taxon>Panpulmonata</taxon>
        <taxon>Sacoglossa</taxon>
        <taxon>Placobranchoidea</taxon>
        <taxon>Plakobranchidae</taxon>
        <taxon>Elysia</taxon>
    </lineage>
</organism>
<evidence type="ECO:0000313" key="2">
    <source>
        <dbReference type="Proteomes" id="UP001283361"/>
    </source>
</evidence>
<protein>
    <submittedName>
        <fullName evidence="1">Uncharacterized protein</fullName>
    </submittedName>
</protein>
<reference evidence="1" key="1">
    <citation type="journal article" date="2023" name="G3 (Bethesda)">
        <title>A reference genome for the long-term kleptoplast-retaining sea slug Elysia crispata morphotype clarki.</title>
        <authorList>
            <person name="Eastman K.E."/>
            <person name="Pendleton A.L."/>
            <person name="Shaikh M.A."/>
            <person name="Suttiyut T."/>
            <person name="Ogas R."/>
            <person name="Tomko P."/>
            <person name="Gavelis G."/>
            <person name="Widhalm J.R."/>
            <person name="Wisecaver J.H."/>
        </authorList>
    </citation>
    <scope>NUCLEOTIDE SEQUENCE</scope>
    <source>
        <strain evidence="1">ECLA1</strain>
    </source>
</reference>
<dbReference type="AlphaFoldDB" id="A0AAE0Y2H4"/>
<evidence type="ECO:0000313" key="1">
    <source>
        <dbReference type="EMBL" id="KAK3730691.1"/>
    </source>
</evidence>
<gene>
    <name evidence="1" type="ORF">RRG08_041472</name>
</gene>
<sequence>MCKFGIRFEKVVINPTGLALPVDKRSFITFFYPSQSWTAGVRANSPEATCKSLRRKTPRCLEDKLYPVMDCGEIKAFVRHRVKDRGAFATKYTTIHLGTRDCPVTAPDYTLTLRLRHVTGEKNTGQGPFMSHRCPAQVRLITSDLHLEDSPPVKTSLSIKHSSL</sequence>
<dbReference type="EMBL" id="JAWDGP010007062">
    <property type="protein sequence ID" value="KAK3730691.1"/>
    <property type="molecule type" value="Genomic_DNA"/>
</dbReference>
<accession>A0AAE0Y2H4</accession>
<proteinExistence type="predicted"/>